<dbReference type="Proteomes" id="UP001209878">
    <property type="component" value="Unassembled WGS sequence"/>
</dbReference>
<evidence type="ECO:0000313" key="1">
    <source>
        <dbReference type="EMBL" id="KAK2194246.1"/>
    </source>
</evidence>
<dbReference type="PANTHER" id="PTHR11505">
    <property type="entry name" value="L1 TRANSPOSABLE ELEMENT-RELATED"/>
    <property type="match status" value="1"/>
</dbReference>
<reference evidence="1" key="1">
    <citation type="journal article" date="2023" name="Mol. Biol. Evol.">
        <title>Third-Generation Sequencing Reveals the Adaptive Role of the Epigenome in Three Deep-Sea Polychaetes.</title>
        <authorList>
            <person name="Perez M."/>
            <person name="Aroh O."/>
            <person name="Sun Y."/>
            <person name="Lan Y."/>
            <person name="Juniper S.K."/>
            <person name="Young C.R."/>
            <person name="Angers B."/>
            <person name="Qian P.Y."/>
        </authorList>
    </citation>
    <scope>NUCLEOTIDE SEQUENCE</scope>
    <source>
        <strain evidence="1">R07B-5</strain>
    </source>
</reference>
<gene>
    <name evidence="1" type="ORF">NP493_1g06018</name>
</gene>
<sequence>MQIVDDEDATSDQFSMSVSITSTAQCAHATTGTVCSHGRLITAQQKAFQACLQSFVEANNKRVDELVREHVREVADLRTSLHYTQREIDEMKMITHSQSDRLSNTIRDVEQVTCVQREMEDGIDYVENQTRRNNLRIDGVAEIAAENWADTEAVVRKSFITALKLPEAQANAIRIERAHRTGPSSTGRPKTIVVRFETYKDRDCILQAARKEKPRGIFVNEDLSHRVMERRKQLMPKLREARSNGKIAYLVYDRLVVKDRADRS</sequence>
<proteinExistence type="predicted"/>
<dbReference type="InterPro" id="IPR004244">
    <property type="entry name" value="Transposase_22"/>
</dbReference>
<dbReference type="Gene3D" id="3.30.70.1820">
    <property type="entry name" value="L1 transposable element, RRM domain"/>
    <property type="match status" value="1"/>
</dbReference>
<name>A0AAD9ULX5_RIDPI</name>
<protein>
    <submittedName>
        <fullName evidence="1">Uncharacterized protein</fullName>
    </submittedName>
</protein>
<accession>A0AAD9ULX5</accession>
<dbReference type="AlphaFoldDB" id="A0AAD9ULX5"/>
<evidence type="ECO:0000313" key="2">
    <source>
        <dbReference type="Proteomes" id="UP001209878"/>
    </source>
</evidence>
<organism evidence="1 2">
    <name type="scientific">Ridgeia piscesae</name>
    <name type="common">Tubeworm</name>
    <dbReference type="NCBI Taxonomy" id="27915"/>
    <lineage>
        <taxon>Eukaryota</taxon>
        <taxon>Metazoa</taxon>
        <taxon>Spiralia</taxon>
        <taxon>Lophotrochozoa</taxon>
        <taxon>Annelida</taxon>
        <taxon>Polychaeta</taxon>
        <taxon>Sedentaria</taxon>
        <taxon>Canalipalpata</taxon>
        <taxon>Sabellida</taxon>
        <taxon>Siboglinidae</taxon>
        <taxon>Ridgeia</taxon>
    </lineage>
</organism>
<dbReference type="EMBL" id="JAODUO010000001">
    <property type="protein sequence ID" value="KAK2194246.1"/>
    <property type="molecule type" value="Genomic_DNA"/>
</dbReference>
<keyword evidence="2" id="KW-1185">Reference proteome</keyword>
<comment type="caution">
    <text evidence="1">The sequence shown here is derived from an EMBL/GenBank/DDBJ whole genome shotgun (WGS) entry which is preliminary data.</text>
</comment>